<dbReference type="GO" id="GO:0008168">
    <property type="term" value="F:methyltransferase activity"/>
    <property type="evidence" value="ECO:0007669"/>
    <property type="project" value="InterPro"/>
</dbReference>
<evidence type="ECO:0000259" key="4">
    <source>
        <dbReference type="Pfam" id="PF21302"/>
    </source>
</evidence>
<feature type="binding site" evidence="2">
    <location>
        <position position="199"/>
    </location>
    <ligand>
        <name>S-adenosyl-L-methionine</name>
        <dbReference type="ChEBI" id="CHEBI:59789"/>
    </ligand>
</feature>
<evidence type="ECO:0000313" key="5">
    <source>
        <dbReference type="EMBL" id="AND40376.1"/>
    </source>
</evidence>
<dbReference type="InterPro" id="IPR029063">
    <property type="entry name" value="SAM-dependent_MTases_sf"/>
</dbReference>
<proteinExistence type="predicted"/>
<dbReference type="SUPFAM" id="SSF53335">
    <property type="entry name" value="S-adenosyl-L-methionine-dependent methyltransferases"/>
    <property type="match status" value="1"/>
</dbReference>
<accession>A0A160MBY0</accession>
<dbReference type="Gene3D" id="3.40.50.150">
    <property type="entry name" value="Vaccinia Virus protein VP39"/>
    <property type="match status" value="1"/>
</dbReference>
<evidence type="ECO:0000256" key="1">
    <source>
        <dbReference type="PIRSR" id="PIRSR018249-1"/>
    </source>
</evidence>
<name>A0A160MBY0_9BACI</name>
<dbReference type="InterPro" id="IPR016718">
    <property type="entry name" value="rRNA_m1G-MeTrfase_A_prd"/>
</dbReference>
<keyword evidence="1" id="KW-0862">Zinc</keyword>
<dbReference type="CDD" id="cd02440">
    <property type="entry name" value="AdoMet_MTases"/>
    <property type="match status" value="1"/>
</dbReference>
<evidence type="ECO:0000259" key="3">
    <source>
        <dbReference type="Pfam" id="PF13847"/>
    </source>
</evidence>
<keyword evidence="2" id="KW-0949">S-adenosyl-L-methionine</keyword>
<dbReference type="InterPro" id="IPR025714">
    <property type="entry name" value="Methyltranfer_dom"/>
</dbReference>
<keyword evidence="1" id="KW-0479">Metal-binding</keyword>
<protein>
    <submittedName>
        <fullName evidence="5">Uncharacterized protein</fullName>
    </submittedName>
</protein>
<dbReference type="EMBL" id="CP015506">
    <property type="protein sequence ID" value="AND40376.1"/>
    <property type="molecule type" value="Genomic_DNA"/>
</dbReference>
<feature type="binding site" evidence="1">
    <location>
        <position position="22"/>
    </location>
    <ligand>
        <name>Zn(2+)</name>
        <dbReference type="ChEBI" id="CHEBI:29105"/>
    </ligand>
</feature>
<evidence type="ECO:0000313" key="6">
    <source>
        <dbReference type="Proteomes" id="UP000077856"/>
    </source>
</evidence>
<dbReference type="Proteomes" id="UP000077856">
    <property type="component" value="Chromosome"/>
</dbReference>
<feature type="domain" description="23S rRNA (guanine(745)-N(1))-methyltransferase N-terminal" evidence="4">
    <location>
        <begin position="18"/>
        <end position="54"/>
    </location>
</feature>
<feature type="binding site" evidence="1">
    <location>
        <position position="40"/>
    </location>
    <ligand>
        <name>Zn(2+)</name>
        <dbReference type="ChEBI" id="CHEBI:29105"/>
    </ligand>
</feature>
<feature type="binding site" evidence="2">
    <location>
        <position position="79"/>
    </location>
    <ligand>
        <name>S-adenosyl-L-methionine</name>
        <dbReference type="ChEBI" id="CHEBI:59789"/>
    </ligand>
</feature>
<gene>
    <name evidence="5" type="ORF">A361_14855</name>
</gene>
<dbReference type="Pfam" id="PF21302">
    <property type="entry name" value="Zn_ribbon_RlmA"/>
    <property type="match status" value="1"/>
</dbReference>
<sequence>MVNQKIAAKFKTFSTSLKCPLCQESLDLVQYKSLLCPNRHTYDISKHGYVNMLNHSAKSRYSKTLYKAREKIIMESELFDPLHDKISAVIHDYFAHSSTPSLMLDAGCGEGSHLKKILEKSGIGTMTGVGVDISKAGIEQAAKNYKNELWLVGDLAKPPLADQSFNMILNLFFPSNYREFKRILTSKGIIIKAVPRSGHLKEMRNSFYGSNENNLYKNDEVVSLFRKHFTLTDTIHVTDVRKMDESKLPYLVRMSPLSWDSNQAAIHSFIDRNSGHVTLDADILIGINK</sequence>
<feature type="binding site" evidence="1">
    <location>
        <position position="36"/>
    </location>
    <ligand>
        <name>Zn(2+)</name>
        <dbReference type="ChEBI" id="CHEBI:29105"/>
    </ligand>
</feature>
<dbReference type="RefSeq" id="WP_019383421.1">
    <property type="nucleotide sequence ID" value="NZ_CP015506.1"/>
</dbReference>
<feature type="domain" description="Methyltransferase" evidence="3">
    <location>
        <begin position="103"/>
        <end position="207"/>
    </location>
</feature>
<dbReference type="PIRSF" id="PIRSF018249">
    <property type="entry name" value="MyrA_prd"/>
    <property type="match status" value="1"/>
</dbReference>
<dbReference type="KEGG" id="bon:A361_14855"/>
<dbReference type="InterPro" id="IPR048647">
    <property type="entry name" value="RlmA_N"/>
</dbReference>
<organism evidence="5 6">
    <name type="scientific">Cytobacillus oceanisediminis 2691</name>
    <dbReference type="NCBI Taxonomy" id="1196031"/>
    <lineage>
        <taxon>Bacteria</taxon>
        <taxon>Bacillati</taxon>
        <taxon>Bacillota</taxon>
        <taxon>Bacilli</taxon>
        <taxon>Bacillales</taxon>
        <taxon>Bacillaceae</taxon>
        <taxon>Cytobacillus</taxon>
    </lineage>
</organism>
<dbReference type="eggNOG" id="COG2226">
    <property type="taxonomic scope" value="Bacteria"/>
</dbReference>
<dbReference type="AlphaFoldDB" id="A0A160MBY0"/>
<feature type="binding site" evidence="1">
    <location>
        <position position="19"/>
    </location>
    <ligand>
        <name>Zn(2+)</name>
        <dbReference type="ChEBI" id="CHEBI:29105"/>
    </ligand>
</feature>
<reference evidence="5 6" key="1">
    <citation type="submission" date="2016-04" db="EMBL/GenBank/DDBJ databases">
        <title>Complete genome sequence of Bacillus oceanisediminis strain 2691.</title>
        <authorList>
            <person name="Jeong H."/>
            <person name="Kim H.J."/>
            <person name="Lee D.-W."/>
        </authorList>
    </citation>
    <scope>NUCLEOTIDE SEQUENCE [LARGE SCALE GENOMIC DNA]</scope>
    <source>
        <strain evidence="5 6">2691</strain>
    </source>
</reference>
<dbReference type="Pfam" id="PF13847">
    <property type="entry name" value="Methyltransf_31"/>
    <property type="match status" value="1"/>
</dbReference>
<evidence type="ECO:0000256" key="2">
    <source>
        <dbReference type="PIRSR" id="PIRSR018249-2"/>
    </source>
</evidence>
<dbReference type="GO" id="GO:0046872">
    <property type="term" value="F:metal ion binding"/>
    <property type="evidence" value="ECO:0007669"/>
    <property type="project" value="UniProtKB-KW"/>
</dbReference>
<feature type="binding site" evidence="2">
    <location>
        <begin position="110"/>
        <end position="111"/>
    </location>
    <ligand>
        <name>S-adenosyl-L-methionine</name>
        <dbReference type="ChEBI" id="CHEBI:59789"/>
    </ligand>
</feature>
<dbReference type="STRING" id="1196031.A361_14855"/>